<name>A0A239BUB7_9BACT</name>
<protein>
    <submittedName>
        <fullName evidence="1">Uncharacterized protein</fullName>
    </submittedName>
</protein>
<sequence>MAEYTQQDLPVHIHTEDLVRLDDGTTIRYETSGEAKDIMLNDDFNAACQLFPGNEFIVNAGGKDFRVSTSYEENCLVEAV</sequence>
<reference evidence="1 2" key="1">
    <citation type="submission" date="2017-06" db="EMBL/GenBank/DDBJ databases">
        <authorList>
            <person name="Kim H.J."/>
            <person name="Triplett B.A."/>
        </authorList>
    </citation>
    <scope>NUCLEOTIDE SEQUENCE [LARGE SCALE GENOMIC DNA]</scope>
    <source>
        <strain evidence="1 2">DSM 13116</strain>
    </source>
</reference>
<dbReference type="RefSeq" id="WP_089274972.1">
    <property type="nucleotide sequence ID" value="NZ_FZOC01000006.1"/>
</dbReference>
<proteinExistence type="predicted"/>
<gene>
    <name evidence="1" type="ORF">SAMN04488503_2770</name>
</gene>
<accession>A0A239BUB7</accession>
<dbReference type="OrthoDB" id="5459555at2"/>
<dbReference type="EMBL" id="FZOC01000006">
    <property type="protein sequence ID" value="SNS10763.1"/>
    <property type="molecule type" value="Genomic_DNA"/>
</dbReference>
<evidence type="ECO:0000313" key="2">
    <source>
        <dbReference type="Proteomes" id="UP000198324"/>
    </source>
</evidence>
<evidence type="ECO:0000313" key="1">
    <source>
        <dbReference type="EMBL" id="SNS10763.1"/>
    </source>
</evidence>
<dbReference type="AlphaFoldDB" id="A0A239BUB7"/>
<keyword evidence="2" id="KW-1185">Reference proteome</keyword>
<organism evidence="1 2">
    <name type="scientific">Humidesulfovibrio mexicanus</name>
    <dbReference type="NCBI Taxonomy" id="147047"/>
    <lineage>
        <taxon>Bacteria</taxon>
        <taxon>Pseudomonadati</taxon>
        <taxon>Thermodesulfobacteriota</taxon>
        <taxon>Desulfovibrionia</taxon>
        <taxon>Desulfovibrionales</taxon>
        <taxon>Desulfovibrionaceae</taxon>
        <taxon>Humidesulfovibrio</taxon>
    </lineage>
</organism>
<dbReference type="Proteomes" id="UP000198324">
    <property type="component" value="Unassembled WGS sequence"/>
</dbReference>